<gene>
    <name evidence="2" type="ordered locus">B5T_00564</name>
</gene>
<reference evidence="2 3" key="1">
    <citation type="journal article" date="2012" name="J. Bacteriol.">
        <title>Complete genome sequence of Alcanivorax dieselolei type strain B5.</title>
        <authorList>
            <person name="Lai Q."/>
            <person name="Li W."/>
            <person name="Shao Z."/>
        </authorList>
    </citation>
    <scope>NUCLEOTIDE SEQUENCE [LARGE SCALE GENOMIC DNA]</scope>
    <source>
        <strain evidence="3">DSM 16502 / CGMCC 1.3690 / B-5</strain>
    </source>
</reference>
<dbReference type="Gene3D" id="3.10.105.10">
    <property type="entry name" value="Dipeptide-binding Protein, Domain 3"/>
    <property type="match status" value="1"/>
</dbReference>
<dbReference type="Gene3D" id="3.90.76.10">
    <property type="entry name" value="Dipeptide-binding Protein, Domain 1"/>
    <property type="match status" value="1"/>
</dbReference>
<dbReference type="Proteomes" id="UP000006286">
    <property type="component" value="Chromosome"/>
</dbReference>
<dbReference type="KEGG" id="adi:B5T_00564"/>
<dbReference type="Pfam" id="PF00496">
    <property type="entry name" value="SBP_bac_5"/>
    <property type="match status" value="1"/>
</dbReference>
<accession>K0C5Y5</accession>
<sequence>MNHHDNHYHNDDDDLIINGVPMGRRAFLGMLSGAVAAGTLMSPSWSWAQAGGQATLTVSAPANPSSLDPATGGSGSDHVLLFPMYDTLVNWNPATLSATPGLAQKWSFPDPKTLVLELRPGVTFHDGTPFNAEAVKTNIDRSRTAEFSNIRQDLSSVDQVEVSGEHVVTLHLKNPDSALPLILSDRAGMMVSPKALADNNNRVDRNPVGAGFMRFQKWDDGSEVAMTRYADYNGPNKLAVGAISFKIITDSATRLRSVMSGQAQMAYHLDGRQKQMIERLPTLQGFADPTIYCYQFYMNMARKPLDDVRVRQAINYAVDRETFVRVAMAGAGEPAYMNLPKSHWAYDPETAKLYSHDPDKARALLKEAGHADGIELDLRGYNDQSSVQMQEVLMEQFSKVGIRGRFRTGTIADMSAAYFGQEKAGHMLLSAWTGRPDPSLSYSLLYSGTSYFNAGQVKPPEGFDQALLDSRSSDDQSQRQQALARVQRIVMENALVVPLAFRQSIVATTAQVQGFENNLLGKPKFNNVSLKA</sequence>
<evidence type="ECO:0000313" key="2">
    <source>
        <dbReference type="EMBL" id="AFT68849.1"/>
    </source>
</evidence>
<name>K0C5Y5_ALCDB</name>
<dbReference type="InterPro" id="IPR000914">
    <property type="entry name" value="SBP_5_dom"/>
</dbReference>
<evidence type="ECO:0000259" key="1">
    <source>
        <dbReference type="Pfam" id="PF00496"/>
    </source>
</evidence>
<dbReference type="RefSeq" id="WP_014992930.1">
    <property type="nucleotide sequence ID" value="NC_018691.1"/>
</dbReference>
<evidence type="ECO:0000313" key="3">
    <source>
        <dbReference type="Proteomes" id="UP000006286"/>
    </source>
</evidence>
<protein>
    <submittedName>
        <fullName evidence="2">Putative dipeptide ABC transporter (Dipeptide-binding protein)</fullName>
    </submittedName>
</protein>
<dbReference type="GO" id="GO:1904680">
    <property type="term" value="F:peptide transmembrane transporter activity"/>
    <property type="evidence" value="ECO:0007669"/>
    <property type="project" value="TreeGrafter"/>
</dbReference>
<dbReference type="InterPro" id="IPR006311">
    <property type="entry name" value="TAT_signal"/>
</dbReference>
<keyword evidence="3" id="KW-1185">Reference proteome</keyword>
<dbReference type="PATRIC" id="fig|930169.3.peg.546"/>
<dbReference type="PANTHER" id="PTHR30290">
    <property type="entry name" value="PERIPLASMIC BINDING COMPONENT OF ABC TRANSPORTER"/>
    <property type="match status" value="1"/>
</dbReference>
<dbReference type="EMBL" id="CP003466">
    <property type="protein sequence ID" value="AFT68849.1"/>
    <property type="molecule type" value="Genomic_DNA"/>
</dbReference>
<dbReference type="SUPFAM" id="SSF53850">
    <property type="entry name" value="Periplasmic binding protein-like II"/>
    <property type="match status" value="1"/>
</dbReference>
<dbReference type="PIRSF" id="PIRSF002741">
    <property type="entry name" value="MppA"/>
    <property type="match status" value="1"/>
</dbReference>
<dbReference type="eggNOG" id="COG0747">
    <property type="taxonomic scope" value="Bacteria"/>
</dbReference>
<dbReference type="STRING" id="930169.B5T_00564"/>
<dbReference type="HOGENOM" id="CLU_017028_7_3_6"/>
<dbReference type="AlphaFoldDB" id="K0C5Y5"/>
<feature type="domain" description="Solute-binding protein family 5" evidence="1">
    <location>
        <begin position="99"/>
        <end position="450"/>
    </location>
</feature>
<dbReference type="PROSITE" id="PS51318">
    <property type="entry name" value="TAT"/>
    <property type="match status" value="1"/>
</dbReference>
<organism evidence="2 3">
    <name type="scientific">Alcanivorax dieselolei (strain DSM 16502 / CGMCC 1.3690 / MCCC 1A00001 / B-5)</name>
    <name type="common">Alloalcanivorax dieselolei</name>
    <dbReference type="NCBI Taxonomy" id="930169"/>
    <lineage>
        <taxon>Bacteria</taxon>
        <taxon>Pseudomonadati</taxon>
        <taxon>Pseudomonadota</taxon>
        <taxon>Gammaproteobacteria</taxon>
        <taxon>Oceanospirillales</taxon>
        <taxon>Alcanivoracaceae</taxon>
        <taxon>Alloalcanivorax</taxon>
    </lineage>
</organism>
<dbReference type="GO" id="GO:0015833">
    <property type="term" value="P:peptide transport"/>
    <property type="evidence" value="ECO:0007669"/>
    <property type="project" value="TreeGrafter"/>
</dbReference>
<dbReference type="InterPro" id="IPR039424">
    <property type="entry name" value="SBP_5"/>
</dbReference>
<dbReference type="GO" id="GO:0030288">
    <property type="term" value="C:outer membrane-bounded periplasmic space"/>
    <property type="evidence" value="ECO:0007669"/>
    <property type="project" value="UniProtKB-ARBA"/>
</dbReference>
<dbReference type="GO" id="GO:0043190">
    <property type="term" value="C:ATP-binding cassette (ABC) transporter complex"/>
    <property type="evidence" value="ECO:0007669"/>
    <property type="project" value="InterPro"/>
</dbReference>
<dbReference type="Gene3D" id="3.40.190.10">
    <property type="entry name" value="Periplasmic binding protein-like II"/>
    <property type="match status" value="1"/>
</dbReference>
<dbReference type="InterPro" id="IPR030678">
    <property type="entry name" value="Peptide/Ni-bd"/>
</dbReference>
<proteinExistence type="predicted"/>